<evidence type="ECO:0000313" key="1">
    <source>
        <dbReference type="EMBL" id="KAA3944071.1"/>
    </source>
</evidence>
<dbReference type="EMBL" id="VWLE01000382">
    <property type="protein sequence ID" value="KAA3944071.1"/>
    <property type="molecule type" value="Genomic_DNA"/>
</dbReference>
<accession>A0A5M5BY26</accession>
<feature type="non-terminal residue" evidence="1">
    <location>
        <position position="1"/>
    </location>
</feature>
<gene>
    <name evidence="1" type="ORF">F3D71_20780</name>
</gene>
<evidence type="ECO:0000313" key="2">
    <source>
        <dbReference type="Proteomes" id="UP000323717"/>
    </source>
</evidence>
<sequence>FPTPSYLQTSTDRYTFADRPVFLRPLLEYFDNPRFEWSVDGQVMEGEVERMFKFTPSAPGEYTVSCTVSEDTPTEKISRNIDKGKTAVTATVKVVCVDKKEQDGFRASGSSKLWNKAYEYTPAPGQFINETSTIGGMTGNETSPEAAVAWATQRLKDKLHVSLGSFGGYIIVGFDHSIPNSGNQYDFCVQGNAFDGSSEPGIVWVMQDINGNGLPDDEWYELKGSEAGKEETIQNFEVTYYRPEGKKMDVQWISSDGRNGWVDYLSAYHTQDYYYPAWISENSYTLTGTCLAARNTQDSQTGYWDNQSYDWGYVDNFGNDQIEGGSTVDGSGQRNGFKISNAIHADGTEANLQYIDFIKIQCGVLAKSGWLGEVSTEVFSFEDLTK</sequence>
<dbReference type="AlphaFoldDB" id="A0A5M5BY26"/>
<protein>
    <submittedName>
        <fullName evidence="1">Cell surface protein</fullName>
    </submittedName>
</protein>
<organism evidence="1 2">
    <name type="scientific">Bacteroides ovatus</name>
    <dbReference type="NCBI Taxonomy" id="28116"/>
    <lineage>
        <taxon>Bacteria</taxon>
        <taxon>Pseudomonadati</taxon>
        <taxon>Bacteroidota</taxon>
        <taxon>Bacteroidia</taxon>
        <taxon>Bacteroidales</taxon>
        <taxon>Bacteroidaceae</taxon>
        <taxon>Bacteroides</taxon>
    </lineage>
</organism>
<name>A0A5M5BY26_BACOV</name>
<reference evidence="1 2" key="1">
    <citation type="journal article" date="2019" name="Nat. Med.">
        <title>A library of human gut bacterial isolates paired with longitudinal multiomics data enables mechanistic microbiome research.</title>
        <authorList>
            <person name="Poyet M."/>
            <person name="Groussin M."/>
            <person name="Gibbons S.M."/>
            <person name="Avila-Pacheco J."/>
            <person name="Jiang X."/>
            <person name="Kearney S.M."/>
            <person name="Perrotta A.R."/>
            <person name="Berdy B."/>
            <person name="Zhao S."/>
            <person name="Lieberman T.D."/>
            <person name="Swanson P.K."/>
            <person name="Smith M."/>
            <person name="Roesemann S."/>
            <person name="Alexander J.E."/>
            <person name="Rich S.A."/>
            <person name="Livny J."/>
            <person name="Vlamakis H."/>
            <person name="Clish C."/>
            <person name="Bullock K."/>
            <person name="Deik A."/>
            <person name="Scott J."/>
            <person name="Pierce K.A."/>
            <person name="Xavier R.J."/>
            <person name="Alm E.J."/>
        </authorList>
    </citation>
    <scope>NUCLEOTIDE SEQUENCE [LARGE SCALE GENOMIC DNA]</scope>
    <source>
        <strain evidence="1 2">BIOML-A163</strain>
    </source>
</reference>
<dbReference type="Proteomes" id="UP000323717">
    <property type="component" value="Unassembled WGS sequence"/>
</dbReference>
<proteinExistence type="predicted"/>
<comment type="caution">
    <text evidence="1">The sequence shown here is derived from an EMBL/GenBank/DDBJ whole genome shotgun (WGS) entry which is preliminary data.</text>
</comment>